<name>A0ABT9CR69_9PSED</name>
<dbReference type="RefSeq" id="WP_304574928.1">
    <property type="nucleotide sequence ID" value="NZ_JAUQOO010000008.1"/>
</dbReference>
<keyword evidence="2" id="KW-1185">Reference proteome</keyword>
<dbReference type="EMBL" id="JAUQOO010000008">
    <property type="protein sequence ID" value="MDO7927634.1"/>
    <property type="molecule type" value="Genomic_DNA"/>
</dbReference>
<accession>A0ABT9CR69</accession>
<gene>
    <name evidence="1" type="ORF">Q6A51_12635</name>
</gene>
<comment type="caution">
    <text evidence="1">The sequence shown here is derived from an EMBL/GenBank/DDBJ whole genome shotgun (WGS) entry which is preliminary data.</text>
</comment>
<evidence type="ECO:0000313" key="1">
    <source>
        <dbReference type="EMBL" id="MDO7927634.1"/>
    </source>
</evidence>
<reference evidence="1 2" key="1">
    <citation type="submission" date="2023-07" db="EMBL/GenBank/DDBJ databases">
        <title>Identification of four novel Pseudomonas species associated with bacterial leaf spot of cucurbits.</title>
        <authorList>
            <person name="Fullem K.R."/>
        </authorList>
    </citation>
    <scope>NUCLEOTIDE SEQUENCE [LARGE SCALE GENOMIC DNA]</scope>
    <source>
        <strain evidence="1 2">KFB 138</strain>
    </source>
</reference>
<evidence type="ECO:0000313" key="2">
    <source>
        <dbReference type="Proteomes" id="UP001223016"/>
    </source>
</evidence>
<organism evidence="1 2">
    <name type="scientific">Pseudomonas serbiensis</name>
    <dbReference type="NCBI Taxonomy" id="3064350"/>
    <lineage>
        <taxon>Bacteria</taxon>
        <taxon>Pseudomonadati</taxon>
        <taxon>Pseudomonadota</taxon>
        <taxon>Gammaproteobacteria</taxon>
        <taxon>Pseudomonadales</taxon>
        <taxon>Pseudomonadaceae</taxon>
        <taxon>Pseudomonas</taxon>
    </lineage>
</organism>
<sequence>MKFVIKEKTMSLSHVCLAVDNSAIFYGERSMALARSLGFARIPDDRR</sequence>
<protein>
    <submittedName>
        <fullName evidence="1">Uncharacterized protein</fullName>
    </submittedName>
</protein>
<dbReference type="Proteomes" id="UP001223016">
    <property type="component" value="Unassembled WGS sequence"/>
</dbReference>
<proteinExistence type="predicted"/>